<dbReference type="EMBL" id="AILY01000004">
    <property type="protein sequence ID" value="EJF87780.1"/>
    <property type="molecule type" value="Genomic_DNA"/>
</dbReference>
<evidence type="ECO:0000313" key="1">
    <source>
        <dbReference type="EMBL" id="EJF87780.1"/>
    </source>
</evidence>
<evidence type="ECO:0000313" key="2">
    <source>
        <dbReference type="Proteomes" id="UP000001077"/>
    </source>
</evidence>
<protein>
    <submittedName>
        <fullName evidence="1">Uncharacterized protein</fullName>
    </submittedName>
</protein>
<sequence>MSSTDPMIYYAKKFLSTSSGNGINPKTQIIDLISSMRIDNGRGIKKQLCFAETYKRYTI</sequence>
<dbReference type="Proteomes" id="UP000001077">
    <property type="component" value="Unassembled WGS sequence"/>
</dbReference>
<name>J1JTH1_9HYPH</name>
<reference evidence="1 2" key="1">
    <citation type="submission" date="2012-03" db="EMBL/GenBank/DDBJ databases">
        <title>The Genome Sequence of Bartonella rattimassiliensis 15908.</title>
        <authorList>
            <consortium name="The Broad Institute Genome Sequencing Platform"/>
            <consortium name="The Broad Institute Genome Sequencing Center for Infectious Disease"/>
            <person name="Feldgarden M."/>
            <person name="Kirby J."/>
            <person name="Kosoy M."/>
            <person name="Birtles R."/>
            <person name="Probert W.S."/>
            <person name="Chiaraviglio L."/>
            <person name="Young S.K."/>
            <person name="Zeng Q."/>
            <person name="Gargeya S."/>
            <person name="Fitzgerald M."/>
            <person name="Haas B."/>
            <person name="Abouelleil A."/>
            <person name="Alvarado L."/>
            <person name="Arachchi H.M."/>
            <person name="Berlin A."/>
            <person name="Chapman S.B."/>
            <person name="Gearin G."/>
            <person name="Goldberg J."/>
            <person name="Griggs A."/>
            <person name="Gujja S."/>
            <person name="Hansen M."/>
            <person name="Heiman D."/>
            <person name="Howarth C."/>
            <person name="Larimer J."/>
            <person name="Lui A."/>
            <person name="MacDonald P.J.P."/>
            <person name="McCowen C."/>
            <person name="Montmayeur A."/>
            <person name="Murphy C."/>
            <person name="Neiman D."/>
            <person name="Pearson M."/>
            <person name="Priest M."/>
            <person name="Roberts A."/>
            <person name="Saif S."/>
            <person name="Shea T."/>
            <person name="Sisk P."/>
            <person name="Stolte C."/>
            <person name="Sykes S."/>
            <person name="Wortman J."/>
            <person name="Nusbaum C."/>
            <person name="Birren B."/>
        </authorList>
    </citation>
    <scope>NUCLEOTIDE SEQUENCE [LARGE SCALE GENOMIC DNA]</scope>
    <source>
        <strain evidence="1 2">15908</strain>
    </source>
</reference>
<gene>
    <name evidence="1" type="ORF">MCY_00081</name>
</gene>
<dbReference type="HOGENOM" id="CLU_2950941_0_0_5"/>
<accession>J1JTH1</accession>
<proteinExistence type="predicted"/>
<organism evidence="1 2">
    <name type="scientific">Bartonella rattimassiliensis 15908</name>
    <dbReference type="NCBI Taxonomy" id="1094556"/>
    <lineage>
        <taxon>Bacteria</taxon>
        <taxon>Pseudomonadati</taxon>
        <taxon>Pseudomonadota</taxon>
        <taxon>Alphaproteobacteria</taxon>
        <taxon>Hyphomicrobiales</taxon>
        <taxon>Bartonellaceae</taxon>
        <taxon>Bartonella</taxon>
    </lineage>
</organism>
<comment type="caution">
    <text evidence="1">The sequence shown here is derived from an EMBL/GenBank/DDBJ whole genome shotgun (WGS) entry which is preliminary data.</text>
</comment>
<dbReference type="AlphaFoldDB" id="J1JTH1"/>
<keyword evidence="2" id="KW-1185">Reference proteome</keyword>